<reference evidence="2 3" key="1">
    <citation type="submission" date="2018-02" db="EMBL/GenBank/DDBJ databases">
        <authorList>
            <person name="Holder M.E."/>
            <person name="Ajami N.J."/>
            <person name="Petrosino J.F."/>
        </authorList>
    </citation>
    <scope>NUCLEOTIDE SEQUENCE [LARGE SCALE GENOMIC DNA]</scope>
    <source>
        <strain evidence="2 3">ATCC 33285</strain>
    </source>
</reference>
<keyword evidence="3" id="KW-1185">Reference proteome</keyword>
<accession>A0ABM6T4R8</accession>
<dbReference type="RefSeq" id="WP_106040024.1">
    <property type="nucleotide sequence ID" value="NZ_CALHZC010000028.1"/>
</dbReference>
<dbReference type="SUPFAM" id="SSF52980">
    <property type="entry name" value="Restriction endonuclease-like"/>
    <property type="match status" value="1"/>
</dbReference>
<evidence type="ECO:0000313" key="2">
    <source>
        <dbReference type="EMBL" id="AVM51639.1"/>
    </source>
</evidence>
<evidence type="ECO:0000259" key="1">
    <source>
        <dbReference type="Pfam" id="PF14511"/>
    </source>
</evidence>
<dbReference type="Pfam" id="PF14511">
    <property type="entry name" value="RE_EcoO109I"/>
    <property type="match status" value="1"/>
</dbReference>
<dbReference type="CDD" id="cd22345">
    <property type="entry name" value="PDDEXK_nuclease"/>
    <property type="match status" value="1"/>
</dbReference>
<organism evidence="2 3">
    <name type="scientific">Bacteroides zoogleoformans</name>
    <dbReference type="NCBI Taxonomy" id="28119"/>
    <lineage>
        <taxon>Bacteria</taxon>
        <taxon>Pseudomonadati</taxon>
        <taxon>Bacteroidota</taxon>
        <taxon>Bacteroidia</taxon>
        <taxon>Bacteroidales</taxon>
        <taxon>Bacteroidaceae</taxon>
        <taxon>Bacteroides</taxon>
    </lineage>
</organism>
<dbReference type="EMBL" id="CP027231">
    <property type="protein sequence ID" value="AVM51639.1"/>
    <property type="molecule type" value="Genomic_DNA"/>
</dbReference>
<name>A0ABM6T4R8_9BACE</name>
<proteinExistence type="predicted"/>
<sequence>MNKSLINLVTQYVENNIPFFHQNRINKLENLQLDDFIKRKNPYLFKAKHLTTAPEIVKSFADAYISSAEETIFGDWLEGLAIFVCSQVYAGRKSSTKGIDLEFDKENIRYIVSIKSGPHWGNSTQISKMRDDFRTAQKTLRTSNSGLNIRAINGCCYGKDNQPDKGDYLKYCGQDFWFFISGEKTLYTDIIQPLSVNAKEQNDEYQIEYGKMINKITKEFIINYCLEDGSIDWSKIVRLNSASKALE</sequence>
<dbReference type="InterPro" id="IPR011335">
    <property type="entry name" value="Restrct_endonuc-II-like"/>
</dbReference>
<dbReference type="InterPro" id="IPR032793">
    <property type="entry name" value="RE_EcoO109IR"/>
</dbReference>
<protein>
    <submittedName>
        <fullName evidence="2">Cytosolic protein</fullName>
    </submittedName>
</protein>
<dbReference type="Proteomes" id="UP000238304">
    <property type="component" value="Chromosome"/>
</dbReference>
<gene>
    <name evidence="2" type="ORF">C4H11_00490</name>
</gene>
<feature type="domain" description="Type II restriction endonuclease EcoO109IR" evidence="1">
    <location>
        <begin position="9"/>
        <end position="202"/>
    </location>
</feature>
<evidence type="ECO:0000313" key="3">
    <source>
        <dbReference type="Proteomes" id="UP000238304"/>
    </source>
</evidence>